<dbReference type="Proteomes" id="UP001304650">
    <property type="component" value="Chromosome"/>
</dbReference>
<evidence type="ECO:0000313" key="4">
    <source>
        <dbReference type="Proteomes" id="UP001304650"/>
    </source>
</evidence>
<keyword evidence="2" id="KW-0472">Membrane</keyword>
<keyword evidence="2" id="KW-0812">Transmembrane</keyword>
<organism evidence="3 4">
    <name type="scientific">Paenibacillus roseopurpureus</name>
    <dbReference type="NCBI Taxonomy" id="2918901"/>
    <lineage>
        <taxon>Bacteria</taxon>
        <taxon>Bacillati</taxon>
        <taxon>Bacillota</taxon>
        <taxon>Bacilli</taxon>
        <taxon>Bacillales</taxon>
        <taxon>Paenibacillaceae</taxon>
        <taxon>Paenibacillus</taxon>
    </lineage>
</organism>
<gene>
    <name evidence="3" type="ORF">MJB10_04420</name>
</gene>
<dbReference type="AlphaFoldDB" id="A0AA96LRT4"/>
<name>A0AA96LRT4_9BACL</name>
<dbReference type="KEGG" id="proo:MJB10_04420"/>
<evidence type="ECO:0000313" key="3">
    <source>
        <dbReference type="EMBL" id="WNR45386.1"/>
    </source>
</evidence>
<evidence type="ECO:0000256" key="1">
    <source>
        <dbReference type="SAM" id="MobiDB-lite"/>
    </source>
</evidence>
<sequence length="74" mass="8682">MSSISYTNFFVLLAMVVALFFILREFFTWYWKQNEIVSTLKKIEGHLEKLSHQNQGKNVPDAKSLDDNDKNNDI</sequence>
<dbReference type="RefSeq" id="WP_314802090.1">
    <property type="nucleotide sequence ID" value="NZ_CP130319.1"/>
</dbReference>
<keyword evidence="4" id="KW-1185">Reference proteome</keyword>
<accession>A0AA96LRT4</accession>
<proteinExistence type="predicted"/>
<feature type="region of interest" description="Disordered" evidence="1">
    <location>
        <begin position="51"/>
        <end position="74"/>
    </location>
</feature>
<dbReference type="EMBL" id="CP130319">
    <property type="protein sequence ID" value="WNR45386.1"/>
    <property type="molecule type" value="Genomic_DNA"/>
</dbReference>
<protein>
    <submittedName>
        <fullName evidence="3">Uncharacterized protein</fullName>
    </submittedName>
</protein>
<reference evidence="3" key="1">
    <citation type="submission" date="2022-02" db="EMBL/GenBank/DDBJ databases">
        <title>Paenibacillus sp. MBLB1832 Whole Genome Shotgun Sequencing.</title>
        <authorList>
            <person name="Hwang C.Y."/>
            <person name="Cho E.-S."/>
            <person name="Seo M.-J."/>
        </authorList>
    </citation>
    <scope>NUCLEOTIDE SEQUENCE</scope>
    <source>
        <strain evidence="3">MBLB1832</strain>
    </source>
</reference>
<feature type="compositionally biased region" description="Basic and acidic residues" evidence="1">
    <location>
        <begin position="63"/>
        <end position="74"/>
    </location>
</feature>
<keyword evidence="2" id="KW-1133">Transmembrane helix</keyword>
<feature type="transmembrane region" description="Helical" evidence="2">
    <location>
        <begin position="6"/>
        <end position="23"/>
    </location>
</feature>
<evidence type="ECO:0000256" key="2">
    <source>
        <dbReference type="SAM" id="Phobius"/>
    </source>
</evidence>